<evidence type="ECO:0000313" key="2">
    <source>
        <dbReference type="EMBL" id="TRU37895.1"/>
    </source>
</evidence>
<reference evidence="2 3" key="1">
    <citation type="submission" date="2019-01" db="EMBL/GenBank/DDBJ databases">
        <title>Coherence of Microcystis species and biogeography revealed through population genomics.</title>
        <authorList>
            <person name="Perez-Carrascal O.M."/>
            <person name="Terrat Y."/>
            <person name="Giani A."/>
            <person name="Fortin N."/>
            <person name="Tromas N."/>
            <person name="Shapiro B.J."/>
        </authorList>
    </citation>
    <scope>NUCLEOTIDE SEQUENCE [LARGE SCALE GENOMIC DNA]</scope>
    <source>
        <strain evidence="2">Ma_MB_S_20031200_S102</strain>
    </source>
</reference>
<dbReference type="NCBIfam" id="TIGR02595">
    <property type="entry name" value="PEP_CTERM"/>
    <property type="match status" value="1"/>
</dbReference>
<dbReference type="AlphaFoldDB" id="A0A552ETX2"/>
<gene>
    <name evidence="2" type="ORF">EWV92_09610</name>
</gene>
<evidence type="ECO:0000259" key="1">
    <source>
        <dbReference type="Pfam" id="PF07589"/>
    </source>
</evidence>
<name>A0A552ETX2_MICAE</name>
<comment type="caution">
    <text evidence="2">The sequence shown here is derived from an EMBL/GenBank/DDBJ whole genome shotgun (WGS) entry which is preliminary data.</text>
</comment>
<dbReference type="Pfam" id="PF07589">
    <property type="entry name" value="PEP-CTERM"/>
    <property type="match status" value="1"/>
</dbReference>
<dbReference type="InterPro" id="IPR013424">
    <property type="entry name" value="Ice-binding_C"/>
</dbReference>
<feature type="domain" description="Ice-binding protein C-terminal" evidence="1">
    <location>
        <begin position="209"/>
        <end position="232"/>
    </location>
</feature>
<sequence>MITNISRQLTTGVLAIAGSVAAFGFGGIAQAQLTTANATFGGGTGGVTFTGNLSTATSITFNSLTGGVSDVPVNYTPFGGTPAPNVFNSGPAGTTFAPFTSTFNVAIAGGGSSLDFTGAGAGNSTEGITLNFASTTAPTNRYTFTASSGRINSQSDFGLNISFLGSFADSGGSFSTSAATVTIAIASSGVGQGTNTFTFGTPPAFASTSVPEPSAILGILAVAGIGAFARRKS</sequence>
<evidence type="ECO:0000313" key="3">
    <source>
        <dbReference type="Proteomes" id="UP000317708"/>
    </source>
</evidence>
<dbReference type="Proteomes" id="UP000317708">
    <property type="component" value="Unassembled WGS sequence"/>
</dbReference>
<dbReference type="InterPro" id="IPR026374">
    <property type="entry name" value="Cyano_PEP"/>
</dbReference>
<organism evidence="2 3">
    <name type="scientific">Microcystis aeruginosa Ma_MB_S_20031200_S102</name>
    <dbReference type="NCBI Taxonomy" id="2486254"/>
    <lineage>
        <taxon>Bacteria</taxon>
        <taxon>Bacillati</taxon>
        <taxon>Cyanobacteriota</taxon>
        <taxon>Cyanophyceae</taxon>
        <taxon>Oscillatoriophycideae</taxon>
        <taxon>Chroococcales</taxon>
        <taxon>Microcystaceae</taxon>
        <taxon>Microcystis</taxon>
    </lineage>
</organism>
<protein>
    <submittedName>
        <fullName evidence="2">PEP-CTERM sorting domain-containing protein</fullName>
    </submittedName>
</protein>
<dbReference type="NCBIfam" id="TIGR04155">
    <property type="entry name" value="cyano_PEP"/>
    <property type="match status" value="1"/>
</dbReference>
<accession>A0A552ETX2</accession>
<dbReference type="EMBL" id="SFBI01000086">
    <property type="protein sequence ID" value="TRU37895.1"/>
    <property type="molecule type" value="Genomic_DNA"/>
</dbReference>
<proteinExistence type="predicted"/>